<dbReference type="InterPro" id="IPR029063">
    <property type="entry name" value="SAM-dependent_MTases_sf"/>
</dbReference>
<dbReference type="Gene3D" id="3.40.50.150">
    <property type="entry name" value="Vaccinia Virus protein VP39"/>
    <property type="match status" value="1"/>
</dbReference>
<dbReference type="InterPro" id="IPR006342">
    <property type="entry name" value="FkbM_mtfrase"/>
</dbReference>
<dbReference type="NCBIfam" id="TIGR01444">
    <property type="entry name" value="fkbM_fam"/>
    <property type="match status" value="1"/>
</dbReference>
<name>A0A2K8UC54_9GAMM</name>
<dbReference type="AlphaFoldDB" id="A0A2K8UC54"/>
<dbReference type="Proteomes" id="UP000232638">
    <property type="component" value="Chromosome"/>
</dbReference>
<evidence type="ECO:0000313" key="2">
    <source>
        <dbReference type="EMBL" id="AUB83182.1"/>
    </source>
</evidence>
<dbReference type="EMBL" id="CP020370">
    <property type="protein sequence ID" value="AUB83182.1"/>
    <property type="molecule type" value="Genomic_DNA"/>
</dbReference>
<accession>A0A2K8UC54</accession>
<protein>
    <recommendedName>
        <fullName evidence="1">Methyltransferase FkbM domain-containing protein</fullName>
    </recommendedName>
</protein>
<sequence>MILPRPDDPDLPIGFRLARAIYALRRGGRGAYFLYTWLGRTGRLRRAGRFPYFEQQILVPLQVTATLFRADFSLFHGKREVNLAAQINRTLDRFTLIDCGAYYGQVSMRLPHLCPRLDSIIAIEPNPESAEVLAANLATAQVPYRVFHAAVADHHSRGDLIFPHGPNDPDAAYIKESPQGAIRILPIDDLVEEAGITAAGKDFVLKIDVESQEAAAIAGARKLIGSARRVCFFIEIHPETLKRTGTTAEALLGAVSSIRPVDWYVADRLDWTIDPSQGVLDQIGGGIRDLIGVAN</sequence>
<organism evidence="2 3">
    <name type="scientific">Candidatus Thiodictyon syntrophicum</name>
    <dbReference type="NCBI Taxonomy" id="1166950"/>
    <lineage>
        <taxon>Bacteria</taxon>
        <taxon>Pseudomonadati</taxon>
        <taxon>Pseudomonadota</taxon>
        <taxon>Gammaproteobacteria</taxon>
        <taxon>Chromatiales</taxon>
        <taxon>Chromatiaceae</taxon>
        <taxon>Thiodictyon</taxon>
    </lineage>
</organism>
<keyword evidence="3" id="KW-1185">Reference proteome</keyword>
<dbReference type="PANTHER" id="PTHR34203">
    <property type="entry name" value="METHYLTRANSFERASE, FKBM FAMILY PROTEIN"/>
    <property type="match status" value="1"/>
</dbReference>
<dbReference type="InterPro" id="IPR052514">
    <property type="entry name" value="SAM-dependent_MTase"/>
</dbReference>
<proteinExistence type="predicted"/>
<dbReference type="Pfam" id="PF05050">
    <property type="entry name" value="Methyltransf_21"/>
    <property type="match status" value="1"/>
</dbReference>
<dbReference type="KEGG" id="tsy:THSYN_21045"/>
<dbReference type="SUPFAM" id="SSF53335">
    <property type="entry name" value="S-adenosyl-L-methionine-dependent methyltransferases"/>
    <property type="match status" value="1"/>
</dbReference>
<dbReference type="PANTHER" id="PTHR34203:SF15">
    <property type="entry name" value="SLL1173 PROTEIN"/>
    <property type="match status" value="1"/>
</dbReference>
<gene>
    <name evidence="2" type="ORF">THSYN_21045</name>
</gene>
<evidence type="ECO:0000313" key="3">
    <source>
        <dbReference type="Proteomes" id="UP000232638"/>
    </source>
</evidence>
<evidence type="ECO:0000259" key="1">
    <source>
        <dbReference type="Pfam" id="PF05050"/>
    </source>
</evidence>
<reference evidence="2 3" key="1">
    <citation type="submission" date="2017-03" db="EMBL/GenBank/DDBJ databases">
        <title>Complete genome sequence of Candidatus 'Thiodictyon syntrophicum' sp. nov. strain Cad16T, a photolithoautotroph purple sulfur bacterium isolated from an alpine meromictic lake.</title>
        <authorList>
            <person name="Luedin S.M."/>
            <person name="Pothier J.F."/>
            <person name="Danza F."/>
            <person name="Storelli N."/>
            <person name="Wittwer M."/>
            <person name="Tonolla M."/>
        </authorList>
    </citation>
    <scope>NUCLEOTIDE SEQUENCE [LARGE SCALE GENOMIC DNA]</scope>
    <source>
        <strain evidence="2 3">Cad16T</strain>
    </source>
</reference>
<feature type="domain" description="Methyltransferase FkbM" evidence="1">
    <location>
        <begin position="98"/>
        <end position="240"/>
    </location>
</feature>